<dbReference type="SUPFAM" id="SSF54966">
    <property type="entry name" value="RuBisCO, large subunit, small (N-terminal) domain"/>
    <property type="match status" value="1"/>
</dbReference>
<accession>A0ABU2N2X6</accession>
<proteinExistence type="inferred from homology"/>
<dbReference type="PANTHER" id="PTHR42704">
    <property type="entry name" value="RIBULOSE BISPHOSPHATE CARBOXYLASE"/>
    <property type="match status" value="1"/>
</dbReference>
<dbReference type="InterPro" id="IPR017443">
    <property type="entry name" value="RuBisCO_lsu_fd_N"/>
</dbReference>
<evidence type="ECO:0000256" key="1">
    <source>
        <dbReference type="RuleBase" id="RU003834"/>
    </source>
</evidence>
<reference evidence="5" key="1">
    <citation type="submission" date="2023-07" db="EMBL/GenBank/DDBJ databases">
        <title>30 novel species of actinomycetes from the DSMZ collection.</title>
        <authorList>
            <person name="Nouioui I."/>
        </authorList>
    </citation>
    <scope>NUCLEOTIDE SEQUENCE [LARGE SCALE GENOMIC DNA]</scope>
    <source>
        <strain evidence="5">DSM 45834</strain>
    </source>
</reference>
<dbReference type="RefSeq" id="WP_311553852.1">
    <property type="nucleotide sequence ID" value="NZ_JAVREJ010000001.1"/>
</dbReference>
<feature type="domain" description="Ribulose bisphosphate carboxylase large subunit ferrodoxin-like N-terminal" evidence="3">
    <location>
        <begin position="18"/>
        <end position="131"/>
    </location>
</feature>
<dbReference type="InterPro" id="IPR033966">
    <property type="entry name" value="RuBisCO"/>
</dbReference>
<dbReference type="PANTHER" id="PTHR42704:SF17">
    <property type="entry name" value="RIBULOSE BISPHOSPHATE CARBOXYLASE LARGE CHAIN"/>
    <property type="match status" value="1"/>
</dbReference>
<feature type="domain" description="Ribulose bisphosphate carboxylase large subunit C-terminal" evidence="2">
    <location>
        <begin position="341"/>
        <end position="420"/>
    </location>
</feature>
<dbReference type="Pfam" id="PF02788">
    <property type="entry name" value="RuBisCO_large_N"/>
    <property type="match status" value="1"/>
</dbReference>
<evidence type="ECO:0000259" key="3">
    <source>
        <dbReference type="Pfam" id="PF02788"/>
    </source>
</evidence>
<name>A0ABU2N2X6_9PSEU</name>
<dbReference type="InterPro" id="IPR036376">
    <property type="entry name" value="RuBisCO_lsu_C_sf"/>
</dbReference>
<dbReference type="Proteomes" id="UP001183202">
    <property type="component" value="Unassembled WGS sequence"/>
</dbReference>
<evidence type="ECO:0000313" key="4">
    <source>
        <dbReference type="EMBL" id="MDT0347952.1"/>
    </source>
</evidence>
<gene>
    <name evidence="4" type="ORF">RM445_00245</name>
</gene>
<dbReference type="Gene3D" id="3.20.20.110">
    <property type="entry name" value="Ribulose bisphosphate carboxylase, large subunit, C-terminal domain"/>
    <property type="match status" value="1"/>
</dbReference>
<evidence type="ECO:0000313" key="5">
    <source>
        <dbReference type="Proteomes" id="UP001183202"/>
    </source>
</evidence>
<dbReference type="SFLD" id="SFLDS00014">
    <property type="entry name" value="RuBisCO"/>
    <property type="match status" value="1"/>
</dbReference>
<dbReference type="Pfam" id="PF00016">
    <property type="entry name" value="RuBisCO_large"/>
    <property type="match status" value="2"/>
</dbReference>
<dbReference type="Gene3D" id="3.30.70.150">
    <property type="entry name" value="RuBisCO large subunit, N-terminal domain"/>
    <property type="match status" value="1"/>
</dbReference>
<organism evidence="4 5">
    <name type="scientific">Pseudonocardia charpentierae</name>
    <dbReference type="NCBI Taxonomy" id="3075545"/>
    <lineage>
        <taxon>Bacteria</taxon>
        <taxon>Bacillati</taxon>
        <taxon>Actinomycetota</taxon>
        <taxon>Actinomycetes</taxon>
        <taxon>Pseudonocardiales</taxon>
        <taxon>Pseudonocardiaceae</taxon>
        <taxon>Pseudonocardia</taxon>
    </lineage>
</organism>
<dbReference type="EMBL" id="JAVREJ010000001">
    <property type="protein sequence ID" value="MDT0347952.1"/>
    <property type="molecule type" value="Genomic_DNA"/>
</dbReference>
<evidence type="ECO:0000259" key="2">
    <source>
        <dbReference type="Pfam" id="PF00016"/>
    </source>
</evidence>
<dbReference type="SFLD" id="SFLDG00301">
    <property type="entry name" value="RuBisCO-like_proteins"/>
    <property type="match status" value="1"/>
</dbReference>
<protein>
    <submittedName>
        <fullName evidence="4">RuBisCO large subunit C-terminal-like domain-containing protein</fullName>
    </submittedName>
</protein>
<dbReference type="SUPFAM" id="SSF51649">
    <property type="entry name" value="RuBisCo, C-terminal domain"/>
    <property type="match status" value="1"/>
</dbReference>
<comment type="similarity">
    <text evidence="1">Belongs to the RuBisCO large chain family.</text>
</comment>
<dbReference type="InterPro" id="IPR000685">
    <property type="entry name" value="RuBisCO_lsu_C"/>
</dbReference>
<keyword evidence="5" id="KW-1185">Reference proteome</keyword>
<dbReference type="InterPro" id="IPR036422">
    <property type="entry name" value="RuBisCO_lsu_N_sf"/>
</dbReference>
<comment type="caution">
    <text evidence="4">The sequence shown here is derived from an EMBL/GenBank/DDBJ whole genome shotgun (WGS) entry which is preliminary data.</text>
</comment>
<feature type="domain" description="Ribulose bisphosphate carboxylase large subunit C-terminal" evidence="2">
    <location>
        <begin position="142"/>
        <end position="309"/>
    </location>
</feature>
<dbReference type="CDD" id="cd08205">
    <property type="entry name" value="RuBisCO_IV_RLP"/>
    <property type="match status" value="1"/>
</dbReference>
<sequence>MPASDMFRLSENIRDLDYLLATYYIELPAEADILAKAASYAVGQTIGTWVEVPGVTAEMRDRHLGRVVKVLEAPPVDLGTQSQETSGYFMQIALPTVNIGPSIPMLLATAIGNDVSTSVQAKLVDLEVPDSLAEELVGPRFGIEGVRKLVGVHDRPLVLNMIKPCTGLTPEAGAQIFYETALGGVDLIKDDELMGNPSFSPVVDRVKAYLAAGERARDETGRDVVYFPNVTDRADRMIDTARRAVDAGARGVMCAYASVGYGGLQALSEVVGVPILAHYAAAGPYFEGPGTGMSAPLALGLLPRLAGGDLAITITPYGGYPLRRLQYLKMIQQLTLPRPHVAPVFPVIGGGVHPGTVETYMGELGNDIVLGAGGAIQGHPDGAAAGADAMRQAIDAVMAGRRVADAAQEHPELAHALEKFGATV</sequence>